<reference evidence="3" key="1">
    <citation type="submission" date="2020-06" db="EMBL/GenBank/DDBJ databases">
        <authorList>
            <person name="Li T."/>
            <person name="Hu X."/>
            <person name="Zhang T."/>
            <person name="Song X."/>
            <person name="Zhang H."/>
            <person name="Dai N."/>
            <person name="Sheng W."/>
            <person name="Hou X."/>
            <person name="Wei L."/>
        </authorList>
    </citation>
    <scope>NUCLEOTIDE SEQUENCE</scope>
    <source>
        <strain evidence="3">K16</strain>
        <tissue evidence="3">Leaf</tissue>
    </source>
</reference>
<comment type="caution">
    <text evidence="3">The sequence shown here is derived from an EMBL/GenBank/DDBJ whole genome shotgun (WGS) entry which is preliminary data.</text>
</comment>
<dbReference type="InterPro" id="IPR012337">
    <property type="entry name" value="RNaseH-like_sf"/>
</dbReference>
<dbReference type="EMBL" id="JACGWL010000820">
    <property type="protein sequence ID" value="KAK4381752.1"/>
    <property type="molecule type" value="Genomic_DNA"/>
</dbReference>
<dbReference type="Gene3D" id="3.30.420.10">
    <property type="entry name" value="Ribonuclease H-like superfamily/Ribonuclease H"/>
    <property type="match status" value="1"/>
</dbReference>
<dbReference type="InterPro" id="IPR036397">
    <property type="entry name" value="RNaseH_sf"/>
</dbReference>
<dbReference type="Pfam" id="PF13456">
    <property type="entry name" value="RVT_3"/>
    <property type="match status" value="1"/>
</dbReference>
<protein>
    <recommendedName>
        <fullName evidence="2">RNase H type-1 domain-containing protein</fullName>
    </recommendedName>
</protein>
<dbReference type="SUPFAM" id="SSF53098">
    <property type="entry name" value="Ribonuclease H-like"/>
    <property type="match status" value="1"/>
</dbReference>
<dbReference type="AlphaFoldDB" id="A0AAE1T5T8"/>
<dbReference type="PANTHER" id="PTHR33116:SF80">
    <property type="entry name" value="REVERSE TRANSCRIPTASE ZINC-BINDING DOMAIN-CONTAINING PROTEIN"/>
    <property type="match status" value="1"/>
</dbReference>
<gene>
    <name evidence="3" type="ORF">Sango_2938400</name>
</gene>
<dbReference type="Gene3D" id="3.60.10.10">
    <property type="entry name" value="Endonuclease/exonuclease/phosphatase"/>
    <property type="match status" value="1"/>
</dbReference>
<reference evidence="3" key="2">
    <citation type="journal article" date="2024" name="Plant">
        <title>Genomic evolution and insights into agronomic trait innovations of Sesamum species.</title>
        <authorList>
            <person name="Miao H."/>
            <person name="Wang L."/>
            <person name="Qu L."/>
            <person name="Liu H."/>
            <person name="Sun Y."/>
            <person name="Le M."/>
            <person name="Wang Q."/>
            <person name="Wei S."/>
            <person name="Zheng Y."/>
            <person name="Lin W."/>
            <person name="Duan Y."/>
            <person name="Cao H."/>
            <person name="Xiong S."/>
            <person name="Wang X."/>
            <person name="Wei L."/>
            <person name="Li C."/>
            <person name="Ma Q."/>
            <person name="Ju M."/>
            <person name="Zhao R."/>
            <person name="Li G."/>
            <person name="Mu C."/>
            <person name="Tian Q."/>
            <person name="Mei H."/>
            <person name="Zhang T."/>
            <person name="Gao T."/>
            <person name="Zhang H."/>
        </authorList>
    </citation>
    <scope>NUCLEOTIDE SEQUENCE</scope>
    <source>
        <strain evidence="3">K16</strain>
    </source>
</reference>
<dbReference type="Pfam" id="PF03372">
    <property type="entry name" value="Exo_endo_phos"/>
    <property type="match status" value="1"/>
</dbReference>
<dbReference type="InterPro" id="IPR036691">
    <property type="entry name" value="Endo/exonu/phosph_ase_sf"/>
</dbReference>
<dbReference type="SUPFAM" id="SSF56219">
    <property type="entry name" value="DNase I-like"/>
    <property type="match status" value="1"/>
</dbReference>
<evidence type="ECO:0000313" key="3">
    <source>
        <dbReference type="EMBL" id="KAK4381752.1"/>
    </source>
</evidence>
<dbReference type="InterPro" id="IPR002156">
    <property type="entry name" value="RNaseH_domain"/>
</dbReference>
<sequence length="1124" mass="128729">MEPSSSSDVPILLPIQYSKVNVLGNERYSASPSLLTIITPEIPIIAVSSSIDASALWSTDRQRPSAAHFQHDPVWAAKKTFQEDDMRVIGSDSSYKGEPGIIYSSEETTLLAAQLKFALVVFFSFTCTEPELHTCKENTRKGLVEVASPDDFNYEDLLIAAEGIVRRFFLGESSRHRSKKVQEQKHPSPVPQLESTDSEGEEESTPISNRFQSLEDMETEDIYQHIAKSQNFETPKQVTEAVRGKEDRPPHTVKYKSTTEYYTHEEGEAAQLEIILNDATVSNKHKRNKSSEGIIENSTKSEAKIIQDHDQFLHVKVHSEFLPVDIFCTFVYAKCYRNLRRMLWEKLTRISHQNAPWLVGGDFNVILYPNENQGGDLRRMGPMDDFNEMMIDTGLVDAGFEGDPFTWTNKRVWKRLDRVLYSKQWAETFNTTRVLHLPRRLSDHHPLFIDAAQTENKRPSSFRFQNMWLKHHKFLETVRQSWNLPIEGYEEVTHSICNIPTEEETKEIVFSIDKDSVAGPDDFSSLSTKLVGSSLPKTFMRQSGTFFAGLRQGDPISPALFIIAAEAFSKGLNPLFNENPDMYYQTKCEALPITYLGAPLYKGNKRKILYENLIDKVRSKTSGWEHFHLSYGGRLQLIKTVLSSMPIYLLQVLNPPVSTLHKLEQLFAKFFWGSTTEQRKIHWTKWHNICYTIEEDGLGIRNLREMVKLSLITLWRLRLNNSLWSKFSISKYCQGYFPTLSKLFMTDSSIWKRLCTIRKEAQKTYSGAWELGQPLSGTIGGFQKDHPQLDTFDERLKQKGITLVSKCYCCKAEETIPHLFLHNEKSLEAWGFFATKFQINIPQSNDVSILIQSWKNRDNAILHIRDIIPVLILWNIWNLRKDSKHKGMTFKANTIICRTLVYLHNLHRGGLLKSENAQGDLFAVNSLHILSSLDFSGKLQLLFTGKPQERWHKLNTDGASRGNLGVFRAGGILRDHLGRVIFAFQEPLGTTTNTQAELRAVHRGLKICRDKGFHKIWIETDATVVIRLISTPRFRAWNLQNTLQNIRNFSTRSTTKSLIYSEKAIKQRTSSPIKPVLHNNIASFRGRSHRNSTWYTVSPLILSRPRENCCSTSAFMESHSVAGL</sequence>
<dbReference type="InterPro" id="IPR005135">
    <property type="entry name" value="Endo/exonuclease/phosphatase"/>
</dbReference>
<dbReference type="Proteomes" id="UP001289374">
    <property type="component" value="Unassembled WGS sequence"/>
</dbReference>
<keyword evidence="4" id="KW-1185">Reference proteome</keyword>
<evidence type="ECO:0000259" key="2">
    <source>
        <dbReference type="PROSITE" id="PS50879"/>
    </source>
</evidence>
<dbReference type="GO" id="GO:0003676">
    <property type="term" value="F:nucleic acid binding"/>
    <property type="evidence" value="ECO:0007669"/>
    <property type="project" value="InterPro"/>
</dbReference>
<evidence type="ECO:0000256" key="1">
    <source>
        <dbReference type="SAM" id="MobiDB-lite"/>
    </source>
</evidence>
<feature type="domain" description="RNase H type-1" evidence="2">
    <location>
        <begin position="948"/>
        <end position="1083"/>
    </location>
</feature>
<proteinExistence type="predicted"/>
<dbReference type="PANTHER" id="PTHR33116">
    <property type="entry name" value="REVERSE TRANSCRIPTASE ZINC-BINDING DOMAIN-CONTAINING PROTEIN-RELATED-RELATED"/>
    <property type="match status" value="1"/>
</dbReference>
<dbReference type="GO" id="GO:0004523">
    <property type="term" value="F:RNA-DNA hybrid ribonuclease activity"/>
    <property type="evidence" value="ECO:0007669"/>
    <property type="project" value="InterPro"/>
</dbReference>
<feature type="region of interest" description="Disordered" evidence="1">
    <location>
        <begin position="176"/>
        <end position="212"/>
    </location>
</feature>
<accession>A0AAE1T5T8</accession>
<organism evidence="3 4">
    <name type="scientific">Sesamum angolense</name>
    <dbReference type="NCBI Taxonomy" id="2727404"/>
    <lineage>
        <taxon>Eukaryota</taxon>
        <taxon>Viridiplantae</taxon>
        <taxon>Streptophyta</taxon>
        <taxon>Embryophyta</taxon>
        <taxon>Tracheophyta</taxon>
        <taxon>Spermatophyta</taxon>
        <taxon>Magnoliopsida</taxon>
        <taxon>eudicotyledons</taxon>
        <taxon>Gunneridae</taxon>
        <taxon>Pentapetalae</taxon>
        <taxon>asterids</taxon>
        <taxon>lamiids</taxon>
        <taxon>Lamiales</taxon>
        <taxon>Pedaliaceae</taxon>
        <taxon>Sesamum</taxon>
    </lineage>
</organism>
<dbReference type="InterPro" id="IPR044730">
    <property type="entry name" value="RNase_H-like_dom_plant"/>
</dbReference>
<dbReference type="CDD" id="cd06222">
    <property type="entry name" value="RNase_H_like"/>
    <property type="match status" value="1"/>
</dbReference>
<dbReference type="PROSITE" id="PS50879">
    <property type="entry name" value="RNASE_H_1"/>
    <property type="match status" value="1"/>
</dbReference>
<evidence type="ECO:0000313" key="4">
    <source>
        <dbReference type="Proteomes" id="UP001289374"/>
    </source>
</evidence>
<name>A0AAE1T5T8_9LAMI</name>